<keyword evidence="4" id="KW-0812">Transmembrane</keyword>
<dbReference type="InterPro" id="IPR045058">
    <property type="entry name" value="GIMA/IAN/Toc"/>
</dbReference>
<reference evidence="6" key="2">
    <citation type="submission" date="2023-04" db="EMBL/GenBank/DDBJ databases">
        <authorList>
            <person name="Bu L."/>
            <person name="Lu L."/>
            <person name="Laidemitt M.R."/>
            <person name="Zhang S.M."/>
            <person name="Mutuku M."/>
            <person name="Mkoji G."/>
            <person name="Steinauer M."/>
            <person name="Loker E.S."/>
        </authorList>
    </citation>
    <scope>NUCLEOTIDE SEQUENCE</scope>
    <source>
        <strain evidence="6">KasaAsao</strain>
        <tissue evidence="6">Whole Snail</tissue>
    </source>
</reference>
<evidence type="ECO:0000313" key="7">
    <source>
        <dbReference type="Proteomes" id="UP001233172"/>
    </source>
</evidence>
<keyword evidence="4" id="KW-1133">Transmembrane helix</keyword>
<dbReference type="AlphaFoldDB" id="A0AAD8B8K9"/>
<evidence type="ECO:0000256" key="2">
    <source>
        <dbReference type="ARBA" id="ARBA00022741"/>
    </source>
</evidence>
<sequence>MTGHAFKPDVYLMSHKRSPRRTMKTLLLVGRSGNGTTSCVQSINRAAQHGNSILTDIQAVECSGVCDTGSDRVESVQTVTNKVREELKRHDVQAVCFVLKYGVRFTKQEKDAVQEVRSMFGLNVFRDHGIIIMTYGDLFEVDSGEDGRLFMDWCREQSGDIQSLFEELSYRVVLFNKRAQDASKLQQQLEDLQRCLSQITRPYSLSDFNQALRERTQNERIALFKPTPRRDSDQDMLVPVRNRNTVYALVCRYKWLILCVFIITVLALFLLIYFLK</sequence>
<dbReference type="Proteomes" id="UP001233172">
    <property type="component" value="Unassembled WGS sequence"/>
</dbReference>
<reference evidence="6" key="1">
    <citation type="journal article" date="2023" name="PLoS Negl. Trop. Dis.">
        <title>A genome sequence for Biomphalaria pfeifferi, the major vector snail for the human-infecting parasite Schistosoma mansoni.</title>
        <authorList>
            <person name="Bu L."/>
            <person name="Lu L."/>
            <person name="Laidemitt M.R."/>
            <person name="Zhang S.M."/>
            <person name="Mutuku M."/>
            <person name="Mkoji G."/>
            <person name="Steinauer M."/>
            <person name="Loker E.S."/>
        </authorList>
    </citation>
    <scope>NUCLEOTIDE SEQUENCE</scope>
    <source>
        <strain evidence="6">KasaAsao</strain>
    </source>
</reference>
<dbReference type="EMBL" id="JASAOG010000119">
    <property type="protein sequence ID" value="KAK0050007.1"/>
    <property type="molecule type" value="Genomic_DNA"/>
</dbReference>
<evidence type="ECO:0000313" key="6">
    <source>
        <dbReference type="EMBL" id="KAK0050007.1"/>
    </source>
</evidence>
<feature type="domain" description="AIG1-type G" evidence="5">
    <location>
        <begin position="26"/>
        <end position="221"/>
    </location>
</feature>
<keyword evidence="3" id="KW-0342">GTP-binding</keyword>
<dbReference type="PANTHER" id="PTHR10903">
    <property type="entry name" value="GTPASE, IMAP FAMILY MEMBER-RELATED"/>
    <property type="match status" value="1"/>
</dbReference>
<evidence type="ECO:0000259" key="5">
    <source>
        <dbReference type="Pfam" id="PF04548"/>
    </source>
</evidence>
<accession>A0AAD8B8K9</accession>
<dbReference type="Pfam" id="PF04548">
    <property type="entry name" value="AIG1"/>
    <property type="match status" value="1"/>
</dbReference>
<gene>
    <name evidence="6" type="ORF">Bpfe_020558</name>
</gene>
<protein>
    <submittedName>
        <fullName evidence="6">AIG protein</fullName>
    </submittedName>
</protein>
<organism evidence="6 7">
    <name type="scientific">Biomphalaria pfeifferi</name>
    <name type="common">Bloodfluke planorb</name>
    <name type="synonym">Freshwater snail</name>
    <dbReference type="NCBI Taxonomy" id="112525"/>
    <lineage>
        <taxon>Eukaryota</taxon>
        <taxon>Metazoa</taxon>
        <taxon>Spiralia</taxon>
        <taxon>Lophotrochozoa</taxon>
        <taxon>Mollusca</taxon>
        <taxon>Gastropoda</taxon>
        <taxon>Heterobranchia</taxon>
        <taxon>Euthyneura</taxon>
        <taxon>Panpulmonata</taxon>
        <taxon>Hygrophila</taxon>
        <taxon>Lymnaeoidea</taxon>
        <taxon>Planorbidae</taxon>
        <taxon>Biomphalaria</taxon>
    </lineage>
</organism>
<dbReference type="Gene3D" id="3.40.50.300">
    <property type="entry name" value="P-loop containing nucleotide triphosphate hydrolases"/>
    <property type="match status" value="1"/>
</dbReference>
<dbReference type="GO" id="GO:0005525">
    <property type="term" value="F:GTP binding"/>
    <property type="evidence" value="ECO:0007669"/>
    <property type="project" value="UniProtKB-KW"/>
</dbReference>
<comment type="similarity">
    <text evidence="1">Belongs to the TRAFAC class TrmE-Era-EngA-EngB-Septin-like GTPase superfamily. AIG1/Toc34/Toc159-like paraseptin GTPase family. IAN subfamily.</text>
</comment>
<name>A0AAD8B8K9_BIOPF</name>
<dbReference type="PANTHER" id="PTHR10903:SF184">
    <property type="entry name" value="GTP-BINDING PROTEIN A"/>
    <property type="match status" value="1"/>
</dbReference>
<evidence type="ECO:0000256" key="1">
    <source>
        <dbReference type="ARBA" id="ARBA00008535"/>
    </source>
</evidence>
<keyword evidence="4" id="KW-0472">Membrane</keyword>
<dbReference type="InterPro" id="IPR027417">
    <property type="entry name" value="P-loop_NTPase"/>
</dbReference>
<keyword evidence="2" id="KW-0547">Nucleotide-binding</keyword>
<feature type="transmembrane region" description="Helical" evidence="4">
    <location>
        <begin position="255"/>
        <end position="275"/>
    </location>
</feature>
<dbReference type="InterPro" id="IPR006703">
    <property type="entry name" value="G_AIG1"/>
</dbReference>
<evidence type="ECO:0000256" key="3">
    <source>
        <dbReference type="ARBA" id="ARBA00023134"/>
    </source>
</evidence>
<comment type="caution">
    <text evidence="6">The sequence shown here is derived from an EMBL/GenBank/DDBJ whole genome shotgun (WGS) entry which is preliminary data.</text>
</comment>
<keyword evidence="7" id="KW-1185">Reference proteome</keyword>
<evidence type="ECO:0000256" key="4">
    <source>
        <dbReference type="SAM" id="Phobius"/>
    </source>
</evidence>
<proteinExistence type="inferred from homology"/>